<name>A0A520N7D5_9GAMM</name>
<dbReference type="EMBL" id="SHBJ01000001">
    <property type="protein sequence ID" value="RZO29319.1"/>
    <property type="molecule type" value="Genomic_DNA"/>
</dbReference>
<organism evidence="1 2">
    <name type="scientific">SAR86 cluster bacterium</name>
    <dbReference type="NCBI Taxonomy" id="2030880"/>
    <lineage>
        <taxon>Bacteria</taxon>
        <taxon>Pseudomonadati</taxon>
        <taxon>Pseudomonadota</taxon>
        <taxon>Gammaproteobacteria</taxon>
        <taxon>SAR86 cluster</taxon>
    </lineage>
</organism>
<sequence length="158" mass="18989">MLVNSRIKINSSKDLIINLIKSKNNLEKFHPFCLKNEVINWDKENSIDYVNYFSGKKYKRKFVKWNNDGYELEIYEDRKLAKISWSVLANDNQSIVSIQAKPYLPYKSRFINRLVFHIYVKYMLNTYLNAVLRGLKFHIENNIIVKENQFGKHRWYSA</sequence>
<evidence type="ECO:0000313" key="1">
    <source>
        <dbReference type="EMBL" id="RZO29319.1"/>
    </source>
</evidence>
<accession>A0A520N7D5</accession>
<proteinExistence type="predicted"/>
<evidence type="ECO:0008006" key="3">
    <source>
        <dbReference type="Google" id="ProtNLM"/>
    </source>
</evidence>
<dbReference type="Proteomes" id="UP000315283">
    <property type="component" value="Unassembled WGS sequence"/>
</dbReference>
<gene>
    <name evidence="1" type="ORF">EVA97_00320</name>
</gene>
<protein>
    <recommendedName>
        <fullName evidence="3">Ribosome association toxin RatA</fullName>
    </recommendedName>
</protein>
<comment type="caution">
    <text evidence="1">The sequence shown here is derived from an EMBL/GenBank/DDBJ whole genome shotgun (WGS) entry which is preliminary data.</text>
</comment>
<reference evidence="1 2" key="1">
    <citation type="submission" date="2019-02" db="EMBL/GenBank/DDBJ databases">
        <title>Prokaryotic population dynamics and viral predation in marine succession experiment using metagenomics: the confinement effect.</title>
        <authorList>
            <person name="Haro-Moreno J.M."/>
            <person name="Rodriguez-Valera F."/>
            <person name="Lopez-Perez M."/>
        </authorList>
    </citation>
    <scope>NUCLEOTIDE SEQUENCE [LARGE SCALE GENOMIC DNA]</scope>
    <source>
        <strain evidence="1">MED-G164</strain>
    </source>
</reference>
<dbReference type="AlphaFoldDB" id="A0A520N7D5"/>
<evidence type="ECO:0000313" key="2">
    <source>
        <dbReference type="Proteomes" id="UP000315283"/>
    </source>
</evidence>